<dbReference type="EMBL" id="JADEWN010000062">
    <property type="protein sequence ID" value="MBE9192670.1"/>
    <property type="molecule type" value="Genomic_DNA"/>
</dbReference>
<evidence type="ECO:0000256" key="1">
    <source>
        <dbReference type="ARBA" id="ARBA00022729"/>
    </source>
</evidence>
<gene>
    <name evidence="3" type="ORF">IQ230_20410</name>
</gene>
<evidence type="ECO:0000259" key="2">
    <source>
        <dbReference type="Pfam" id="PF13778"/>
    </source>
</evidence>
<keyword evidence="4" id="KW-1185">Reference proteome</keyword>
<comment type="caution">
    <text evidence="3">The sequence shown here is derived from an EMBL/GenBank/DDBJ whole genome shotgun (WGS) entry which is preliminary data.</text>
</comment>
<dbReference type="PANTHER" id="PTHR46792">
    <property type="entry name" value="COILED-COIL DOMAIN-CONTAINING PROTEIN 80"/>
    <property type="match status" value="1"/>
</dbReference>
<dbReference type="PANTHER" id="PTHR46792:SF1">
    <property type="entry name" value="COILED-COIL DOMAIN-CONTAINING 80-LIKE 2"/>
    <property type="match status" value="1"/>
</dbReference>
<keyword evidence="1" id="KW-0732">Signal</keyword>
<evidence type="ECO:0000313" key="3">
    <source>
        <dbReference type="EMBL" id="MBE9192670.1"/>
    </source>
</evidence>
<organism evidence="3 4">
    <name type="scientific">Gloeocapsopsis crepidinum LEGE 06123</name>
    <dbReference type="NCBI Taxonomy" id="588587"/>
    <lineage>
        <taxon>Bacteria</taxon>
        <taxon>Bacillati</taxon>
        <taxon>Cyanobacteriota</taxon>
        <taxon>Cyanophyceae</taxon>
        <taxon>Oscillatoriophycideae</taxon>
        <taxon>Chroococcales</taxon>
        <taxon>Chroococcaceae</taxon>
        <taxon>Gloeocapsopsis</taxon>
    </lineage>
</organism>
<dbReference type="Pfam" id="PF13778">
    <property type="entry name" value="DUF4174"/>
    <property type="match status" value="1"/>
</dbReference>
<dbReference type="RefSeq" id="WP_193934088.1">
    <property type="nucleotide sequence ID" value="NZ_CAWPMZ010000099.1"/>
</dbReference>
<dbReference type="Proteomes" id="UP000651156">
    <property type="component" value="Unassembled WGS sequence"/>
</dbReference>
<evidence type="ECO:0000313" key="4">
    <source>
        <dbReference type="Proteomes" id="UP000651156"/>
    </source>
</evidence>
<accession>A0ABR9UYR6</accession>
<protein>
    <submittedName>
        <fullName evidence="3">DUF4174 domain-containing protein</fullName>
    </submittedName>
</protein>
<sequence>MHLTFLTVSPNSPITSAPNQTLQQTPIVLNLQSYQWQNRLLLVSAPSENTLEYQQQMQLFSDQAAEFADRDLLLIELFTNGRSRINGKNIDSEDVYQIKQQFNIGDKFSVILVGKDGTAKRRETTPVEPTAIFQQIDAMPMRQQEMRSKN</sequence>
<reference evidence="3 4" key="1">
    <citation type="submission" date="2020-10" db="EMBL/GenBank/DDBJ databases">
        <authorList>
            <person name="Castelo-Branco R."/>
            <person name="Eusebio N."/>
            <person name="Adriana R."/>
            <person name="Vieira A."/>
            <person name="Brugerolle De Fraissinette N."/>
            <person name="Rezende De Castro R."/>
            <person name="Schneider M.P."/>
            <person name="Vasconcelos V."/>
            <person name="Leao P.N."/>
        </authorList>
    </citation>
    <scope>NUCLEOTIDE SEQUENCE [LARGE SCALE GENOMIC DNA]</scope>
    <source>
        <strain evidence="3 4">LEGE 06123</strain>
    </source>
</reference>
<proteinExistence type="predicted"/>
<name>A0ABR9UYR6_9CHRO</name>
<dbReference type="InterPro" id="IPR025232">
    <property type="entry name" value="DUF4174"/>
</dbReference>
<feature type="domain" description="DUF4174" evidence="2">
    <location>
        <begin position="31"/>
        <end position="145"/>
    </location>
</feature>